<dbReference type="GO" id="GO:0005886">
    <property type="term" value="C:plasma membrane"/>
    <property type="evidence" value="ECO:0007669"/>
    <property type="project" value="TreeGrafter"/>
</dbReference>
<dbReference type="AlphaFoldDB" id="A0A838YRY9"/>
<dbReference type="PANTHER" id="PTHR40048">
    <property type="entry name" value="RHAMNOSYL O-METHYLTRANSFERASE"/>
    <property type="match status" value="1"/>
</dbReference>
<dbReference type="GO" id="GO:0008168">
    <property type="term" value="F:methyltransferase activity"/>
    <property type="evidence" value="ECO:0007669"/>
    <property type="project" value="UniProtKB-KW"/>
</dbReference>
<evidence type="ECO:0000256" key="2">
    <source>
        <dbReference type="ARBA" id="ARBA00022679"/>
    </source>
</evidence>
<keyword evidence="1 3" id="KW-0489">Methyltransferase</keyword>
<protein>
    <submittedName>
        <fullName evidence="3">Class I SAM-dependent methyltransferase</fullName>
    </submittedName>
</protein>
<dbReference type="Proteomes" id="UP000585327">
    <property type="component" value="Unassembled WGS sequence"/>
</dbReference>
<dbReference type="SUPFAM" id="SSF53335">
    <property type="entry name" value="S-adenosyl-L-methionine-dependent methyltransferases"/>
    <property type="match status" value="1"/>
</dbReference>
<sequence length="200" mass="22884">MMINDIENIKGFMPVHEGEALYKWSKEFSKLGPIIEIGTYCGKSTIYLGFGANENNEVVFTVDHHSGSEEHQLKEEYFDPEVFDVQENRVNTFPLFLKNIQKYDLDNIIPIVSSSRAAARSWDTSAGMIFIDGGHSLESAFNDYNCWSKYVKKNGALVIHDIYEDPNEGGQAPYEIYKEALKNDFIEHDRVDTIVCLKRI</sequence>
<comment type="caution">
    <text evidence="3">The sequence shown here is derived from an EMBL/GenBank/DDBJ whole genome shotgun (WGS) entry which is preliminary data.</text>
</comment>
<evidence type="ECO:0000313" key="4">
    <source>
        <dbReference type="Proteomes" id="UP000585327"/>
    </source>
</evidence>
<name>A0A838YRY9_9GAMM</name>
<dbReference type="GO" id="GO:0071770">
    <property type="term" value="P:DIM/DIP cell wall layer assembly"/>
    <property type="evidence" value="ECO:0007669"/>
    <property type="project" value="TreeGrafter"/>
</dbReference>
<evidence type="ECO:0000313" key="3">
    <source>
        <dbReference type="EMBL" id="MBA4724193.1"/>
    </source>
</evidence>
<dbReference type="GO" id="GO:0032259">
    <property type="term" value="P:methylation"/>
    <property type="evidence" value="ECO:0007669"/>
    <property type="project" value="UniProtKB-KW"/>
</dbReference>
<dbReference type="InterPro" id="IPR029063">
    <property type="entry name" value="SAM-dependent_MTases_sf"/>
</dbReference>
<proteinExistence type="predicted"/>
<dbReference type="Pfam" id="PF13578">
    <property type="entry name" value="Methyltransf_24"/>
    <property type="match status" value="1"/>
</dbReference>
<reference evidence="3 4" key="1">
    <citation type="submission" date="2020-06" db="EMBL/GenBank/DDBJ databases">
        <title>Dysbiosis in marine aquaculture revealed through microbiome analysis: reverse ecology for environmental sustainability.</title>
        <authorList>
            <person name="Haro-Moreno J.M."/>
            <person name="Coutinho F.H."/>
            <person name="Zaragoza-Solas A."/>
            <person name="Picazo A."/>
            <person name="Almagro-Moreno S."/>
            <person name="Lopez-Perez M."/>
        </authorList>
    </citation>
    <scope>NUCLEOTIDE SEQUENCE [LARGE SCALE GENOMIC DNA]</scope>
    <source>
        <strain evidence="3">MCMED-G42</strain>
    </source>
</reference>
<accession>A0A838YRY9</accession>
<organism evidence="3 4">
    <name type="scientific">SAR86 cluster bacterium</name>
    <dbReference type="NCBI Taxonomy" id="2030880"/>
    <lineage>
        <taxon>Bacteria</taxon>
        <taxon>Pseudomonadati</taxon>
        <taxon>Pseudomonadota</taxon>
        <taxon>Gammaproteobacteria</taxon>
        <taxon>SAR86 cluster</taxon>
    </lineage>
</organism>
<dbReference type="Gene3D" id="3.40.50.150">
    <property type="entry name" value="Vaccinia Virus protein VP39"/>
    <property type="match status" value="1"/>
</dbReference>
<dbReference type="EMBL" id="JACETM010000029">
    <property type="protein sequence ID" value="MBA4724193.1"/>
    <property type="molecule type" value="Genomic_DNA"/>
</dbReference>
<dbReference type="PANTHER" id="PTHR40048:SF1">
    <property type="entry name" value="RHAMNOSYL O-METHYLTRANSFERASE"/>
    <property type="match status" value="1"/>
</dbReference>
<keyword evidence="2 3" id="KW-0808">Transferase</keyword>
<gene>
    <name evidence="3" type="ORF">H2021_03135</name>
</gene>
<evidence type="ECO:0000256" key="1">
    <source>
        <dbReference type="ARBA" id="ARBA00022603"/>
    </source>
</evidence>